<dbReference type="CDD" id="cd00093">
    <property type="entry name" value="HTH_XRE"/>
    <property type="match status" value="1"/>
</dbReference>
<evidence type="ECO:0000256" key="4">
    <source>
        <dbReference type="SAM" id="MobiDB-lite"/>
    </source>
</evidence>
<dbReference type="Gene3D" id="2.130.10.10">
    <property type="entry name" value="YVTN repeat-like/Quinoprotein amine dehydrogenase"/>
    <property type="match status" value="4"/>
</dbReference>
<dbReference type="InterPro" id="IPR036322">
    <property type="entry name" value="WD40_repeat_dom_sf"/>
</dbReference>
<evidence type="ECO:0000256" key="2">
    <source>
        <dbReference type="ARBA" id="ARBA00022737"/>
    </source>
</evidence>
<dbReference type="InterPro" id="IPR001387">
    <property type="entry name" value="Cro/C1-type_HTH"/>
</dbReference>
<dbReference type="InterPro" id="IPR020472">
    <property type="entry name" value="WD40_PAC1"/>
</dbReference>
<feature type="repeat" description="WD" evidence="3">
    <location>
        <begin position="1069"/>
        <end position="1110"/>
    </location>
</feature>
<dbReference type="Pfam" id="PF20703">
    <property type="entry name" value="nSTAND1"/>
    <property type="match status" value="1"/>
</dbReference>
<proteinExistence type="predicted"/>
<evidence type="ECO:0000256" key="3">
    <source>
        <dbReference type="PROSITE-ProRule" id="PRU00221"/>
    </source>
</evidence>
<feature type="repeat" description="WD" evidence="3">
    <location>
        <begin position="901"/>
        <end position="942"/>
    </location>
</feature>
<dbReference type="PROSITE" id="PS50294">
    <property type="entry name" value="WD_REPEATS_REGION"/>
    <property type="match status" value="9"/>
</dbReference>
<feature type="repeat" description="WD" evidence="3">
    <location>
        <begin position="690"/>
        <end position="731"/>
    </location>
</feature>
<dbReference type="Proteomes" id="UP001210169">
    <property type="component" value="Chromosome"/>
</dbReference>
<feature type="region of interest" description="Disordered" evidence="4">
    <location>
        <begin position="82"/>
        <end position="103"/>
    </location>
</feature>
<feature type="repeat" description="WD" evidence="3">
    <location>
        <begin position="648"/>
        <end position="689"/>
    </location>
</feature>
<gene>
    <name evidence="6" type="ORF">STRNI_000024</name>
</gene>
<feature type="repeat" description="WD" evidence="3">
    <location>
        <begin position="774"/>
        <end position="815"/>
    </location>
</feature>
<feature type="repeat" description="WD" evidence="3">
    <location>
        <begin position="1027"/>
        <end position="1068"/>
    </location>
</feature>
<dbReference type="InterPro" id="IPR010982">
    <property type="entry name" value="Lambda_DNA-bd_dom_sf"/>
</dbReference>
<dbReference type="EMBL" id="CP114203">
    <property type="protein sequence ID" value="WAU02074.1"/>
    <property type="molecule type" value="Genomic_DNA"/>
</dbReference>
<feature type="repeat" description="WD" evidence="3">
    <location>
        <begin position="606"/>
        <end position="647"/>
    </location>
</feature>
<dbReference type="SMART" id="SM00320">
    <property type="entry name" value="WD40"/>
    <property type="match status" value="13"/>
</dbReference>
<feature type="domain" description="HTH cro/C1-type" evidence="5">
    <location>
        <begin position="35"/>
        <end position="77"/>
    </location>
</feature>
<dbReference type="RefSeq" id="WP_277410254.1">
    <property type="nucleotide sequence ID" value="NZ_CP114203.1"/>
</dbReference>
<feature type="repeat" description="WD" evidence="3">
    <location>
        <begin position="732"/>
        <end position="773"/>
    </location>
</feature>
<feature type="repeat" description="WD" evidence="3">
    <location>
        <begin position="1111"/>
        <end position="1152"/>
    </location>
</feature>
<keyword evidence="1 3" id="KW-0853">WD repeat</keyword>
<dbReference type="InterPro" id="IPR049052">
    <property type="entry name" value="nSTAND1"/>
</dbReference>
<dbReference type="InterPro" id="IPR015943">
    <property type="entry name" value="WD40/YVTN_repeat-like_dom_sf"/>
</dbReference>
<accession>A0ABY7IVV3</accession>
<evidence type="ECO:0000313" key="6">
    <source>
        <dbReference type="EMBL" id="WAU02074.1"/>
    </source>
</evidence>
<dbReference type="PANTHER" id="PTHR19879">
    <property type="entry name" value="TRANSCRIPTION INITIATION FACTOR TFIID"/>
    <property type="match status" value="1"/>
</dbReference>
<dbReference type="GeneID" id="301329245"/>
<sequence length="1225" mass="132379">MGRPENPIDPQDGPVQRFAYELRKLRDEAGAPAYRAMARRAGYSAATLSQAAAGERLPTLSVLLAYVRACGGDEEEWRRRWTEADEAVSQQPRSPEDDTDPPYRGLVRFEPGDAELFFGRDELTAQLAGTARRHRVTALVGASGSGKSSLLRAGLVPGLRHADGAAHQAPAAVRILTPGAHPMAHPKRLEPAAGPGETWLLVDQFEELFTVCNDEAERGVFLERLLAARDETSRLRVVLAVRADFFGHCAAHRNLAAALKDTAVLVGPMDKDQLRAAIVRPAVSRGLIVERDLTTRIIKDVGDEPGALPLMSHALMETWRRRRGRTLTTQAYEAAGALHGSIARTAEDAYHQLTPDQATLARHILLRLIAPGNGTQDTHRPTARTEFTTTEPHTQRAQTETDAVLNRLAHSRLLTLDDGHVRLTHEALITAWPRLHSWITDERDRIRLHRQLTHDATSWQELDRDPGTLYRGTRLTRAEEAFADQARSALNALETAFLDAGIAARVTEREHAARAARRSRRAAAAVAALCVLALIAGTIAVQRAVTSNELRESARSRELAGQAADAATDQPEAALLTALAGYQHAHTDEARSALISAYAEYGANRLGGHTRNVTTLAFAPDGRTLVTASDDHTVKLWDSTGHRLLATLVGHVAGVNAIAIAPDSRTLATAADDGTVRLWDLTTHRAKAVLTSHKGAVNGVAFSRDGHTLATAGADKTVRLWNTSSHKPKETITGLSGAVNAVAFSADGHTLAMGGDDSRTRLWSVNTHRWTSTVTGHGDAVTTVAFSPDGHTLATASNDGTAKLWTASGHRLKKTLSVYDSAAPALAFAPDSRQLLTARPVGTGGVSVWDTRTGHKTASLGEPPVRAVAWRPDGRTVASVDTSRHTRLWDLRTHEVTSSGFFSDPDMISAIALRPDSNVVATASFGGKITSWDTARRRLTSAFRTPPAYVTGNAAFTRDGRVLATATNSKTMLWSYPTGRLLATLDSHNTTVTDLEISADGRTLATAGYDHTIRLWNLATRHTISVLTGHSDSVQAIAFSRDGKTLASAGDDRTIQLWDVTTGRRKAILTGHTNTLFAIDFSPDGKTLASAGDDRTIRLWNVASHQARATLTDNSGRITSVRFSPDGNTLATGGPGRTIRLWDPATHRTTATLTSYRAPLPDDPDSYLPKLDFTPDSRTLISVGGPRLRLWDLNADHIATRVCRQSKANHWGELIPALPEEGPCP</sequence>
<dbReference type="Pfam" id="PF00400">
    <property type="entry name" value="WD40"/>
    <property type="match status" value="10"/>
</dbReference>
<dbReference type="CDD" id="cd00200">
    <property type="entry name" value="WD40"/>
    <property type="match status" value="2"/>
</dbReference>
<keyword evidence="7" id="KW-1185">Reference proteome</keyword>
<dbReference type="Gene3D" id="3.40.50.300">
    <property type="entry name" value="P-loop containing nucleotide triphosphate hydrolases"/>
    <property type="match status" value="1"/>
</dbReference>
<dbReference type="PROSITE" id="PS00678">
    <property type="entry name" value="WD_REPEATS_1"/>
    <property type="match status" value="5"/>
</dbReference>
<dbReference type="SMART" id="SM00530">
    <property type="entry name" value="HTH_XRE"/>
    <property type="match status" value="1"/>
</dbReference>
<evidence type="ECO:0000259" key="5">
    <source>
        <dbReference type="PROSITE" id="PS50943"/>
    </source>
</evidence>
<dbReference type="PANTHER" id="PTHR19879:SF9">
    <property type="entry name" value="TRANSCRIPTION INITIATION FACTOR TFIID SUBUNIT 5"/>
    <property type="match status" value="1"/>
</dbReference>
<keyword evidence="2" id="KW-0677">Repeat</keyword>
<dbReference type="InterPro" id="IPR001680">
    <property type="entry name" value="WD40_rpt"/>
</dbReference>
<organism evidence="6 7">
    <name type="scientific">Streptomyces nigrescens</name>
    <dbReference type="NCBI Taxonomy" id="1920"/>
    <lineage>
        <taxon>Bacteria</taxon>
        <taxon>Bacillati</taxon>
        <taxon>Actinomycetota</taxon>
        <taxon>Actinomycetes</taxon>
        <taxon>Kitasatosporales</taxon>
        <taxon>Streptomycetaceae</taxon>
        <taxon>Streptomyces</taxon>
    </lineage>
</organism>
<dbReference type="PROSITE" id="PS50082">
    <property type="entry name" value="WD_REPEATS_2"/>
    <property type="match status" value="11"/>
</dbReference>
<feature type="repeat" description="WD" evidence="3">
    <location>
        <begin position="865"/>
        <end position="899"/>
    </location>
</feature>
<dbReference type="InterPro" id="IPR027417">
    <property type="entry name" value="P-loop_NTPase"/>
</dbReference>
<dbReference type="PROSITE" id="PS50943">
    <property type="entry name" value="HTH_CROC1"/>
    <property type="match status" value="1"/>
</dbReference>
<dbReference type="InterPro" id="IPR011047">
    <property type="entry name" value="Quinoprotein_ADH-like_sf"/>
</dbReference>
<dbReference type="InterPro" id="IPR019775">
    <property type="entry name" value="WD40_repeat_CS"/>
</dbReference>
<feature type="repeat" description="WD" evidence="3">
    <location>
        <begin position="985"/>
        <end position="1026"/>
    </location>
</feature>
<reference evidence="6 7" key="1">
    <citation type="submission" date="2022-12" db="EMBL/GenBank/DDBJ databases">
        <authorList>
            <person name="Ruckert C."/>
            <person name="Busche T."/>
            <person name="Kalinowski J."/>
            <person name="Wittmann C."/>
        </authorList>
    </citation>
    <scope>NUCLEOTIDE SEQUENCE [LARGE SCALE GENOMIC DNA]</scope>
    <source>
        <strain evidence="6 7">DSM 40276</strain>
    </source>
</reference>
<name>A0ABY7IVV3_STRNI</name>
<dbReference type="SUPFAM" id="SSF47413">
    <property type="entry name" value="lambda repressor-like DNA-binding domains"/>
    <property type="match status" value="1"/>
</dbReference>
<dbReference type="SUPFAM" id="SSF50978">
    <property type="entry name" value="WD40 repeat-like"/>
    <property type="match status" value="1"/>
</dbReference>
<dbReference type="SUPFAM" id="SSF52540">
    <property type="entry name" value="P-loop containing nucleoside triphosphate hydrolases"/>
    <property type="match status" value="1"/>
</dbReference>
<dbReference type="PRINTS" id="PR00320">
    <property type="entry name" value="GPROTEINBRPT"/>
</dbReference>
<evidence type="ECO:0000313" key="7">
    <source>
        <dbReference type="Proteomes" id="UP001210169"/>
    </source>
</evidence>
<evidence type="ECO:0000256" key="1">
    <source>
        <dbReference type="ARBA" id="ARBA00022574"/>
    </source>
</evidence>
<dbReference type="SUPFAM" id="SSF50998">
    <property type="entry name" value="Quinoprotein alcohol dehydrogenase-like"/>
    <property type="match status" value="1"/>
</dbReference>
<protein>
    <recommendedName>
        <fullName evidence="5">HTH cro/C1-type domain-containing protein</fullName>
    </recommendedName>
</protein>